<feature type="region of interest" description="Disordered" evidence="1">
    <location>
        <begin position="53"/>
        <end position="75"/>
    </location>
</feature>
<dbReference type="EMBL" id="JBHSAJ010000032">
    <property type="protein sequence ID" value="MFC3935432.1"/>
    <property type="molecule type" value="Genomic_DNA"/>
</dbReference>
<evidence type="ECO:0000313" key="3">
    <source>
        <dbReference type="Proteomes" id="UP001595693"/>
    </source>
</evidence>
<organism evidence="2 3">
    <name type="scientific">Acidovorax facilis</name>
    <dbReference type="NCBI Taxonomy" id="12917"/>
    <lineage>
        <taxon>Bacteria</taxon>
        <taxon>Pseudomonadati</taxon>
        <taxon>Pseudomonadota</taxon>
        <taxon>Betaproteobacteria</taxon>
        <taxon>Burkholderiales</taxon>
        <taxon>Comamonadaceae</taxon>
        <taxon>Acidovorax</taxon>
    </lineage>
</organism>
<dbReference type="Proteomes" id="UP001595693">
    <property type="component" value="Unassembled WGS sequence"/>
</dbReference>
<proteinExistence type="predicted"/>
<evidence type="ECO:0000313" key="2">
    <source>
        <dbReference type="EMBL" id="MFC3935432.1"/>
    </source>
</evidence>
<name>A0ABV8DAU3_9BURK</name>
<evidence type="ECO:0008006" key="4">
    <source>
        <dbReference type="Google" id="ProtNLM"/>
    </source>
</evidence>
<gene>
    <name evidence="2" type="ORF">ACFOW3_12450</name>
</gene>
<feature type="compositionally biased region" description="Low complexity" evidence="1">
    <location>
        <begin position="53"/>
        <end position="64"/>
    </location>
</feature>
<accession>A0ABV8DAU3</accession>
<protein>
    <recommendedName>
        <fullName evidence="4">VCBS repeat-containing protein</fullName>
    </recommendedName>
</protein>
<feature type="region of interest" description="Disordered" evidence="1">
    <location>
        <begin position="108"/>
        <end position="128"/>
    </location>
</feature>
<evidence type="ECO:0000256" key="1">
    <source>
        <dbReference type="SAM" id="MobiDB-lite"/>
    </source>
</evidence>
<keyword evidence="3" id="KW-1185">Reference proteome</keyword>
<sequence>MRIESSTLQMQSQHVATRMHSQTSRLEMWVGDRPASTPLARQAPPLQISTAARLAQAAHAPHGATTSVEPLPERARDEGLTPQLAMIRDLIERMTGVLVRVYAGPLQSTDTPAAPPPPLAPTNSTAAAPRQRAGFGLIYEQREVLEETERTQFAAAGTVRTSDGREIRFTLQLDMQRSYREESSVSLRLGDAVAVDPLVINFDGTAAQLQDLRFAFDLDGDGQTEQVPLLAGNRGYLALDTNQNARIDSGLELFGPDTGNGFTELARHDSDGNGWIDEADPVFHQLRVWTPNADGSGSLQTLEELGVGAVQLTAQATPFALRTADNHSLGAVRSTSIYLRENGSAGTVQQIDLSV</sequence>
<dbReference type="PANTHER" id="PTHR39431:SF1">
    <property type="entry name" value="FRPA_C-RELATED PROTEIN"/>
    <property type="match status" value="1"/>
</dbReference>
<dbReference type="PANTHER" id="PTHR39431">
    <property type="entry name" value="FRPA/C-RELATED PROTEIN"/>
    <property type="match status" value="1"/>
</dbReference>
<dbReference type="RefSeq" id="WP_055402922.1">
    <property type="nucleotide sequence ID" value="NZ_JBHSAJ010000032.1"/>
</dbReference>
<reference evidence="3" key="1">
    <citation type="journal article" date="2019" name="Int. J. Syst. Evol. Microbiol.">
        <title>The Global Catalogue of Microorganisms (GCM) 10K type strain sequencing project: providing services to taxonomists for standard genome sequencing and annotation.</title>
        <authorList>
            <consortium name="The Broad Institute Genomics Platform"/>
            <consortium name="The Broad Institute Genome Sequencing Center for Infectious Disease"/>
            <person name="Wu L."/>
            <person name="Ma J."/>
        </authorList>
    </citation>
    <scope>NUCLEOTIDE SEQUENCE [LARGE SCALE GENOMIC DNA]</scope>
    <source>
        <strain evidence="3">CCUG 2113</strain>
    </source>
</reference>
<comment type="caution">
    <text evidence="2">The sequence shown here is derived from an EMBL/GenBank/DDBJ whole genome shotgun (WGS) entry which is preliminary data.</text>
</comment>
<feature type="region of interest" description="Disordered" evidence="1">
    <location>
        <begin position="1"/>
        <end position="24"/>
    </location>
</feature>